<name>A0A9P5VGK1_9FUNG</name>
<evidence type="ECO:0008006" key="3">
    <source>
        <dbReference type="Google" id="ProtNLM"/>
    </source>
</evidence>
<dbReference type="EMBL" id="JAAAUY010001614">
    <property type="protein sequence ID" value="KAF9321622.1"/>
    <property type="molecule type" value="Genomic_DNA"/>
</dbReference>
<evidence type="ECO:0000313" key="2">
    <source>
        <dbReference type="Proteomes" id="UP000696485"/>
    </source>
</evidence>
<dbReference type="Proteomes" id="UP000696485">
    <property type="component" value="Unassembled WGS sequence"/>
</dbReference>
<accession>A0A9P5VGK1</accession>
<comment type="caution">
    <text evidence="1">The sequence shown here is derived from an EMBL/GenBank/DDBJ whole genome shotgun (WGS) entry which is preliminary data.</text>
</comment>
<proteinExistence type="predicted"/>
<protein>
    <recommendedName>
        <fullName evidence="3">Heterokaryon incompatibility domain-containing protein</fullName>
    </recommendedName>
</protein>
<organism evidence="1 2">
    <name type="scientific">Podila minutissima</name>
    <dbReference type="NCBI Taxonomy" id="64525"/>
    <lineage>
        <taxon>Eukaryota</taxon>
        <taxon>Fungi</taxon>
        <taxon>Fungi incertae sedis</taxon>
        <taxon>Mucoromycota</taxon>
        <taxon>Mortierellomycotina</taxon>
        <taxon>Mortierellomycetes</taxon>
        <taxon>Mortierellales</taxon>
        <taxon>Mortierellaceae</taxon>
        <taxon>Podila</taxon>
    </lineage>
</organism>
<dbReference type="AlphaFoldDB" id="A0A9P5VGK1"/>
<evidence type="ECO:0000313" key="1">
    <source>
        <dbReference type="EMBL" id="KAF9321622.1"/>
    </source>
</evidence>
<keyword evidence="2" id="KW-1185">Reference proteome</keyword>
<sequence length="371" mass="41435">MCALSAEDMDRAISELATKVLECVDAGIQTGVTEQCVTVMSNVRGIPCEGGACECIHCYKEFPWREGLVARMNRSCGAFAWRPSHGLVVGPGQTNSLIECTWKSVSIMVDEWGRNAGRKLQIDDYRNDNQSEGRKSFSPVMAAGPPHTVGFEVLAIGAEGMLNGAGCKATGKYREKHVCLWDNDQKEEDYWDERNIIATIVAKGWKGDLWLDWTDIPQDPLDRQDPKGAEKESYKIRKLNTQALLYAEADHVYVFVPQADFDSINKAIRLSETATTCDDFIEVIHHLHGVKWFQSTWTLQEMFMSYECMEVVAGGGKTIPCGGNTIPCGWLGKLKDRLAVLVDRYGAHLEVDDDSVYCILEAILGKWLQRP</sequence>
<gene>
    <name evidence="1" type="ORF">BG006_002587</name>
</gene>
<reference evidence="1" key="1">
    <citation type="journal article" date="2020" name="Fungal Divers.">
        <title>Resolving the Mortierellaceae phylogeny through synthesis of multi-gene phylogenetics and phylogenomics.</title>
        <authorList>
            <person name="Vandepol N."/>
            <person name="Liber J."/>
            <person name="Desiro A."/>
            <person name="Na H."/>
            <person name="Kennedy M."/>
            <person name="Barry K."/>
            <person name="Grigoriev I.V."/>
            <person name="Miller A.N."/>
            <person name="O'Donnell K."/>
            <person name="Stajich J.E."/>
            <person name="Bonito G."/>
        </authorList>
    </citation>
    <scope>NUCLEOTIDE SEQUENCE</scope>
    <source>
        <strain evidence="1">NVP1</strain>
    </source>
</reference>